<dbReference type="Gene3D" id="2.40.70.10">
    <property type="entry name" value="Acid Proteases"/>
    <property type="match status" value="2"/>
</dbReference>
<name>A0A0P4W4T6_SCYOL</name>
<evidence type="ECO:0000313" key="1">
    <source>
        <dbReference type="EMBL" id="JAI61550.1"/>
    </source>
</evidence>
<dbReference type="Pfam" id="PF13975">
    <property type="entry name" value="gag-asp_proteas"/>
    <property type="match status" value="1"/>
</dbReference>
<protein>
    <recommendedName>
        <fullName evidence="2">Peptidase A2 domain-containing protein</fullName>
    </recommendedName>
</protein>
<dbReference type="AlphaFoldDB" id="A0A0P4W4T6"/>
<dbReference type="CDD" id="cd00303">
    <property type="entry name" value="retropepsin_like"/>
    <property type="match status" value="1"/>
</dbReference>
<dbReference type="SUPFAM" id="SSF50630">
    <property type="entry name" value="Acid proteases"/>
    <property type="match status" value="2"/>
</dbReference>
<accession>A0A0P4W4T6</accession>
<proteinExistence type="predicted"/>
<evidence type="ECO:0008006" key="2">
    <source>
        <dbReference type="Google" id="ProtNLM"/>
    </source>
</evidence>
<dbReference type="InterPro" id="IPR021109">
    <property type="entry name" value="Peptidase_aspartic_dom_sf"/>
</dbReference>
<organism evidence="1">
    <name type="scientific">Scylla olivacea</name>
    <name type="common">Orange mud crab</name>
    <name type="synonym">Cancer olivacea</name>
    <dbReference type="NCBI Taxonomy" id="85551"/>
    <lineage>
        <taxon>Eukaryota</taxon>
        <taxon>Metazoa</taxon>
        <taxon>Ecdysozoa</taxon>
        <taxon>Arthropoda</taxon>
        <taxon>Crustacea</taxon>
        <taxon>Multicrustacea</taxon>
        <taxon>Malacostraca</taxon>
        <taxon>Eumalacostraca</taxon>
        <taxon>Eucarida</taxon>
        <taxon>Decapoda</taxon>
        <taxon>Pleocyemata</taxon>
        <taxon>Brachyura</taxon>
        <taxon>Eubrachyura</taxon>
        <taxon>Portunoidea</taxon>
        <taxon>Portunidae</taxon>
        <taxon>Portuninae</taxon>
        <taxon>Scylla</taxon>
    </lineage>
</organism>
<sequence length="272" mass="30856">MSETLAATRMEGKVVLRLRRGKKDTLCLLPATLRGFPVHFMIDTGAYHSFVGLDVLHRLGLQHAVDPNHPVMATVGRRREDRHEGGTTLKLEVARGFTAEHDFCISGAGRNILGSDFLRNYDGVLQFSEQDDLLVLSTRRRQLEVGEQFRVYAPCQVFGRTVQAQLDSGANTTTLQRDVVPTSAIMEGVLRTAKVKVIGGVQTQTVCHLQPQQAEVAGRRVTLRYPTVFFKDADNLTILDVNFLRQNYIRLHCRKRKIKFRKEKFLKLKRLQ</sequence>
<reference evidence="1" key="1">
    <citation type="submission" date="2015-09" db="EMBL/GenBank/DDBJ databases">
        <title>Scylla olivacea transcriptome.</title>
        <authorList>
            <person name="Ikhwanuddin M."/>
        </authorList>
    </citation>
    <scope>NUCLEOTIDE SEQUENCE</scope>
</reference>
<dbReference type="EMBL" id="GDRN01084138">
    <property type="protein sequence ID" value="JAI61550.1"/>
    <property type="molecule type" value="Transcribed_RNA"/>
</dbReference>